<dbReference type="EMBL" id="JAAAID010001112">
    <property type="protein sequence ID" value="KAG0011632.1"/>
    <property type="molecule type" value="Genomic_DNA"/>
</dbReference>
<dbReference type="Proteomes" id="UP000703661">
    <property type="component" value="Unassembled WGS sequence"/>
</dbReference>
<comment type="caution">
    <text evidence="1">The sequence shown here is derived from an EMBL/GenBank/DDBJ whole genome shotgun (WGS) entry which is preliminary data.</text>
</comment>
<organism evidence="1 2">
    <name type="scientific">Entomortierella chlamydospora</name>
    <dbReference type="NCBI Taxonomy" id="101097"/>
    <lineage>
        <taxon>Eukaryota</taxon>
        <taxon>Fungi</taxon>
        <taxon>Fungi incertae sedis</taxon>
        <taxon>Mucoromycota</taxon>
        <taxon>Mortierellomycotina</taxon>
        <taxon>Mortierellomycetes</taxon>
        <taxon>Mortierellales</taxon>
        <taxon>Mortierellaceae</taxon>
        <taxon>Entomortierella</taxon>
    </lineage>
</organism>
<evidence type="ECO:0000313" key="2">
    <source>
        <dbReference type="Proteomes" id="UP000703661"/>
    </source>
</evidence>
<accession>A0A9P6SYE4</accession>
<gene>
    <name evidence="1" type="ORF">BGZ80_000544</name>
</gene>
<name>A0A9P6SYE4_9FUNG</name>
<dbReference type="AlphaFoldDB" id="A0A9P6SYE4"/>
<keyword evidence="2" id="KW-1185">Reference proteome</keyword>
<reference evidence="1" key="1">
    <citation type="journal article" date="2020" name="Fungal Divers.">
        <title>Resolving the Mortierellaceae phylogeny through synthesis of multi-gene phylogenetics and phylogenomics.</title>
        <authorList>
            <person name="Vandepol N."/>
            <person name="Liber J."/>
            <person name="Desiro A."/>
            <person name="Na H."/>
            <person name="Kennedy M."/>
            <person name="Barry K."/>
            <person name="Grigoriev I.V."/>
            <person name="Miller A.N."/>
            <person name="O'Donnell K."/>
            <person name="Stajich J.E."/>
            <person name="Bonito G."/>
        </authorList>
    </citation>
    <scope>NUCLEOTIDE SEQUENCE</scope>
    <source>
        <strain evidence="1">NRRL 2769</strain>
    </source>
</reference>
<protein>
    <submittedName>
        <fullName evidence="1">Uncharacterized protein</fullName>
    </submittedName>
</protein>
<evidence type="ECO:0000313" key="1">
    <source>
        <dbReference type="EMBL" id="KAG0011632.1"/>
    </source>
</evidence>
<sequence>MGGIGQNADITASNLIYGVNEMYNWVEEEYGDNTLSTEGALILTGDCGRAIGTFEYMFHRIGRHNPELKRRMAINETLPQMSWTTGVAKAKATNVAKANTKSRDSILSGGLPPLSW</sequence>
<proteinExistence type="predicted"/>